<organism evidence="2 3">
    <name type="scientific">Dokdonia sinensis</name>
    <dbReference type="NCBI Taxonomy" id="2479847"/>
    <lineage>
        <taxon>Bacteria</taxon>
        <taxon>Pseudomonadati</taxon>
        <taxon>Bacteroidota</taxon>
        <taxon>Flavobacteriia</taxon>
        <taxon>Flavobacteriales</taxon>
        <taxon>Flavobacteriaceae</taxon>
        <taxon>Dokdonia</taxon>
    </lineage>
</organism>
<comment type="caution">
    <text evidence="2">The sequence shown here is derived from an EMBL/GenBank/DDBJ whole genome shotgun (WGS) entry which is preliminary data.</text>
</comment>
<feature type="compositionally biased region" description="Basic and acidic residues" evidence="1">
    <location>
        <begin position="1"/>
        <end position="20"/>
    </location>
</feature>
<evidence type="ECO:0000313" key="2">
    <source>
        <dbReference type="EMBL" id="RMB59514.1"/>
    </source>
</evidence>
<feature type="compositionally biased region" description="Basic and acidic residues" evidence="1">
    <location>
        <begin position="28"/>
        <end position="60"/>
    </location>
</feature>
<feature type="region of interest" description="Disordered" evidence="1">
    <location>
        <begin position="1"/>
        <end position="60"/>
    </location>
</feature>
<proteinExistence type="predicted"/>
<evidence type="ECO:0000256" key="1">
    <source>
        <dbReference type="SAM" id="MobiDB-lite"/>
    </source>
</evidence>
<gene>
    <name evidence="2" type="ORF">EAX61_07980</name>
</gene>
<accession>A0A3M0G3L4</accession>
<name>A0A3M0G3L4_9FLAO</name>
<keyword evidence="3" id="KW-1185">Reference proteome</keyword>
<sequence length="60" mass="7033">MTEKERKKEIDARIVRDDPKPISIGNGVHREESKLAQKEAKDESLKRTKTEEENKEKRAQ</sequence>
<dbReference type="OrthoDB" id="1453556at2"/>
<evidence type="ECO:0000313" key="3">
    <source>
        <dbReference type="Proteomes" id="UP000281985"/>
    </source>
</evidence>
<dbReference type="AlphaFoldDB" id="A0A3M0G3L4"/>
<protein>
    <submittedName>
        <fullName evidence="2">Uncharacterized protein</fullName>
    </submittedName>
</protein>
<dbReference type="Proteomes" id="UP000281985">
    <property type="component" value="Unassembled WGS sequence"/>
</dbReference>
<dbReference type="EMBL" id="REFV01000006">
    <property type="protein sequence ID" value="RMB59514.1"/>
    <property type="molecule type" value="Genomic_DNA"/>
</dbReference>
<dbReference type="RefSeq" id="WP_121917152.1">
    <property type="nucleotide sequence ID" value="NZ_REFV01000006.1"/>
</dbReference>
<reference evidence="2 3" key="1">
    <citation type="submission" date="2018-10" db="EMBL/GenBank/DDBJ databases">
        <title>Dokdonia luteus sp. nov., isolated from sea water.</title>
        <authorList>
            <person name="Zhou L.Y."/>
            <person name="Du Z.J."/>
        </authorList>
    </citation>
    <scope>NUCLEOTIDE SEQUENCE [LARGE SCALE GENOMIC DNA]</scope>
    <source>
        <strain evidence="2 3">SH27</strain>
    </source>
</reference>